<dbReference type="Gene3D" id="3.60.20.10">
    <property type="entry name" value="Glutamine Phosphoribosylpyrophosphate, subunit 1, domain 1"/>
    <property type="match status" value="1"/>
</dbReference>
<comment type="pathway">
    <text evidence="1">Amino-acid biosynthesis; L-asparagine biosynthesis; L-asparagine from L-aspartate (L-Gln route): step 1/1.</text>
</comment>
<dbReference type="PANTHER" id="PTHR43284:SF1">
    <property type="entry name" value="ASPARAGINE SYNTHETASE"/>
    <property type="match status" value="1"/>
</dbReference>
<dbReference type="InterPro" id="IPR006426">
    <property type="entry name" value="Asn_synth_AEB"/>
</dbReference>
<dbReference type="GO" id="GO:0004066">
    <property type="term" value="F:asparagine synthase (glutamine-hydrolyzing) activity"/>
    <property type="evidence" value="ECO:0007669"/>
    <property type="project" value="UniProtKB-EC"/>
</dbReference>
<evidence type="ECO:0000256" key="4">
    <source>
        <dbReference type="ARBA" id="ARBA00022741"/>
    </source>
</evidence>
<dbReference type="InterPro" id="IPR033738">
    <property type="entry name" value="AsnB_N"/>
</dbReference>
<feature type="site" description="Important for beta-aspartyl-AMP intermediate formation" evidence="11">
    <location>
        <position position="362"/>
    </location>
</feature>
<dbReference type="InterPro" id="IPR001962">
    <property type="entry name" value="Asn_synthase"/>
</dbReference>
<dbReference type="AlphaFoldDB" id="A0A1B1BN93"/>
<dbReference type="NCBIfam" id="TIGR01536">
    <property type="entry name" value="asn_synth_AEB"/>
    <property type="match status" value="1"/>
</dbReference>
<evidence type="ECO:0000256" key="9">
    <source>
        <dbReference type="PIRSR" id="PIRSR001589-1"/>
    </source>
</evidence>
<evidence type="ECO:0000259" key="12">
    <source>
        <dbReference type="PROSITE" id="PS51278"/>
    </source>
</evidence>
<dbReference type="PATRIC" id="fig|670052.7.peg.3251"/>
<dbReference type="InterPro" id="IPR051786">
    <property type="entry name" value="ASN_synthetase/amidase"/>
</dbReference>
<evidence type="ECO:0000256" key="11">
    <source>
        <dbReference type="PIRSR" id="PIRSR001589-3"/>
    </source>
</evidence>
<dbReference type="CDD" id="cd01991">
    <property type="entry name" value="Asn_synthase_B_C"/>
    <property type="match status" value="1"/>
</dbReference>
<dbReference type="PANTHER" id="PTHR43284">
    <property type="entry name" value="ASPARAGINE SYNTHETASE (GLUTAMINE-HYDROLYZING)"/>
    <property type="match status" value="1"/>
</dbReference>
<organism evidence="13 14">
    <name type="scientific">Cryobacterium arcticum</name>
    <dbReference type="NCBI Taxonomy" id="670052"/>
    <lineage>
        <taxon>Bacteria</taxon>
        <taxon>Bacillati</taxon>
        <taxon>Actinomycetota</taxon>
        <taxon>Actinomycetes</taxon>
        <taxon>Micrococcales</taxon>
        <taxon>Microbacteriaceae</taxon>
        <taxon>Cryobacterium</taxon>
    </lineage>
</organism>
<accession>A0A1B1BN93</accession>
<dbReference type="OrthoDB" id="9763290at2"/>
<dbReference type="Proteomes" id="UP000092582">
    <property type="component" value="Chromosome 1"/>
</dbReference>
<keyword evidence="6 9" id="KW-0061">Asparagine biosynthesis</keyword>
<keyword evidence="5 10" id="KW-0067">ATP-binding</keyword>
<keyword evidence="14" id="KW-1185">Reference proteome</keyword>
<evidence type="ECO:0000256" key="7">
    <source>
        <dbReference type="ARBA" id="ARBA00022962"/>
    </source>
</evidence>
<keyword evidence="7 9" id="KW-0315">Glutamine amidotransferase</keyword>
<dbReference type="GO" id="GO:0005524">
    <property type="term" value="F:ATP binding"/>
    <property type="evidence" value="ECO:0007669"/>
    <property type="project" value="UniProtKB-KW"/>
</dbReference>
<reference evidence="13 14" key="1">
    <citation type="submission" date="2016-06" db="EMBL/GenBank/DDBJ databases">
        <title>Genome sequencing of Cryobacterium arcticum PAMC 27867.</title>
        <authorList>
            <person name="Lee J."/>
            <person name="Kim O.-S."/>
        </authorList>
    </citation>
    <scope>NUCLEOTIDE SEQUENCE [LARGE SCALE GENOMIC DNA]</scope>
    <source>
        <strain evidence="13 14">PAMC 27867</strain>
    </source>
</reference>
<evidence type="ECO:0000256" key="5">
    <source>
        <dbReference type="ARBA" id="ARBA00022840"/>
    </source>
</evidence>
<dbReference type="RefSeq" id="WP_066597987.1">
    <property type="nucleotide sequence ID" value="NZ_CP016282.1"/>
</dbReference>
<protein>
    <recommendedName>
        <fullName evidence="3">asparagine synthase (glutamine-hydrolyzing)</fullName>
        <ecNumber evidence="3">6.3.5.4</ecNumber>
    </recommendedName>
</protein>
<evidence type="ECO:0000256" key="2">
    <source>
        <dbReference type="ARBA" id="ARBA00005752"/>
    </source>
</evidence>
<dbReference type="PROSITE" id="PS51278">
    <property type="entry name" value="GATASE_TYPE_2"/>
    <property type="match status" value="1"/>
</dbReference>
<dbReference type="GO" id="GO:0005829">
    <property type="term" value="C:cytosol"/>
    <property type="evidence" value="ECO:0007669"/>
    <property type="project" value="TreeGrafter"/>
</dbReference>
<sequence>MCGIAGIQRFDGAPVDPRVLAAMARTLAHRGPDDHGVWRQGSTGLAHTRLSIIDLAGSRQPMASATGRWVISFNGEIFNYRALRADLSYPFHTNGDTEVILAGVSRHGIGFVDSLVGQFAFALHDRDTGTTHLVRDRLGVLPLYYAHTPGQLVFGSEIKALFPAMGVQPEVDPASLDSYLAGRSVPAPDTLFAGINKLPAGHRAEVTRDGRVTVTRYWWPSAEDPPGQWTPESAVAAVDEGVTTAVKSALVADVPVGAYLSGGVDSSLIVAKAAELQPGHRVRTFAAGFGDPRTDEFRWARQVSQHVGTDHQEVLVRAADFESLWSELTYHRDAPVSEPADIAVFRLAQAARQSVRVVLSGEGGDELFAGYPKYALARSVATVGRLPAPIRAGVAGMLDHRLPDRMSRARIALRAAAAGTPSERHRTWFAPFTSSERQELLGGPPDTRRTRALPEGDVIRQMLLADLDGWLPDNLLERGDRMSMAASLELRPPLLDHRLVELAFRLPSALKVRHGVTKWVLKEVARRYLPTEIVDRKKAGFRVPLRDWFRSDLRDSMWDRLTGTDSFVAQTFDRRAVRALLERHESGRFNEESRIWTLMSLEVWHETFFGTATTPGLSAVSNRVGQP</sequence>
<dbReference type="SUPFAM" id="SSF56235">
    <property type="entry name" value="N-terminal nucleophile aminohydrolases (Ntn hydrolases)"/>
    <property type="match status" value="1"/>
</dbReference>
<feature type="active site" description="For GATase activity" evidence="9">
    <location>
        <position position="2"/>
    </location>
</feature>
<gene>
    <name evidence="13" type="ORF">PA27867_3160</name>
</gene>
<evidence type="ECO:0000256" key="8">
    <source>
        <dbReference type="ARBA" id="ARBA00048741"/>
    </source>
</evidence>
<evidence type="ECO:0000256" key="3">
    <source>
        <dbReference type="ARBA" id="ARBA00012737"/>
    </source>
</evidence>
<dbReference type="InterPro" id="IPR029055">
    <property type="entry name" value="Ntn_hydrolases_N"/>
</dbReference>
<dbReference type="CDD" id="cd00712">
    <property type="entry name" value="AsnB"/>
    <property type="match status" value="1"/>
</dbReference>
<feature type="domain" description="Glutamine amidotransferase type-2" evidence="12">
    <location>
        <begin position="2"/>
        <end position="209"/>
    </location>
</feature>
<dbReference type="KEGG" id="cart:PA27867_3160"/>
<evidence type="ECO:0000313" key="13">
    <source>
        <dbReference type="EMBL" id="ANP74090.1"/>
    </source>
</evidence>
<dbReference type="STRING" id="670052.PA27867_3160"/>
<feature type="binding site" evidence="10">
    <location>
        <position position="96"/>
    </location>
    <ligand>
        <name>L-glutamine</name>
        <dbReference type="ChEBI" id="CHEBI:58359"/>
    </ligand>
</feature>
<evidence type="ECO:0000256" key="6">
    <source>
        <dbReference type="ARBA" id="ARBA00022888"/>
    </source>
</evidence>
<comment type="similarity">
    <text evidence="2">Belongs to the asparagine synthetase family.</text>
</comment>
<dbReference type="GO" id="GO:0006529">
    <property type="term" value="P:asparagine biosynthetic process"/>
    <property type="evidence" value="ECO:0007669"/>
    <property type="project" value="UniProtKB-KW"/>
</dbReference>
<evidence type="ECO:0000313" key="14">
    <source>
        <dbReference type="Proteomes" id="UP000092582"/>
    </source>
</evidence>
<keyword evidence="9" id="KW-0028">Amino-acid biosynthesis</keyword>
<feature type="binding site" evidence="10">
    <location>
        <begin position="360"/>
        <end position="361"/>
    </location>
    <ligand>
        <name>ATP</name>
        <dbReference type="ChEBI" id="CHEBI:30616"/>
    </ligand>
</feature>
<name>A0A1B1BN93_9MICO</name>
<dbReference type="Pfam" id="PF13537">
    <property type="entry name" value="GATase_7"/>
    <property type="match status" value="1"/>
</dbReference>
<dbReference type="Pfam" id="PF00733">
    <property type="entry name" value="Asn_synthase"/>
    <property type="match status" value="1"/>
</dbReference>
<proteinExistence type="inferred from homology"/>
<dbReference type="SUPFAM" id="SSF52402">
    <property type="entry name" value="Adenine nucleotide alpha hydrolases-like"/>
    <property type="match status" value="1"/>
</dbReference>
<comment type="catalytic activity">
    <reaction evidence="8">
        <text>L-aspartate + L-glutamine + ATP + H2O = L-asparagine + L-glutamate + AMP + diphosphate + H(+)</text>
        <dbReference type="Rhea" id="RHEA:12228"/>
        <dbReference type="ChEBI" id="CHEBI:15377"/>
        <dbReference type="ChEBI" id="CHEBI:15378"/>
        <dbReference type="ChEBI" id="CHEBI:29985"/>
        <dbReference type="ChEBI" id="CHEBI:29991"/>
        <dbReference type="ChEBI" id="CHEBI:30616"/>
        <dbReference type="ChEBI" id="CHEBI:33019"/>
        <dbReference type="ChEBI" id="CHEBI:58048"/>
        <dbReference type="ChEBI" id="CHEBI:58359"/>
        <dbReference type="ChEBI" id="CHEBI:456215"/>
        <dbReference type="EC" id="6.3.5.4"/>
    </reaction>
</comment>
<evidence type="ECO:0000256" key="10">
    <source>
        <dbReference type="PIRSR" id="PIRSR001589-2"/>
    </source>
</evidence>
<keyword evidence="4 10" id="KW-0547">Nucleotide-binding</keyword>
<dbReference type="EMBL" id="CP016282">
    <property type="protein sequence ID" value="ANP74090.1"/>
    <property type="molecule type" value="Genomic_DNA"/>
</dbReference>
<dbReference type="Gene3D" id="3.40.50.620">
    <property type="entry name" value="HUPs"/>
    <property type="match status" value="1"/>
</dbReference>
<dbReference type="InterPro" id="IPR017932">
    <property type="entry name" value="GATase_2_dom"/>
</dbReference>
<dbReference type="EC" id="6.3.5.4" evidence="3"/>
<dbReference type="PIRSF" id="PIRSF001589">
    <property type="entry name" value="Asn_synthetase_glu-h"/>
    <property type="match status" value="1"/>
</dbReference>
<dbReference type="InterPro" id="IPR014729">
    <property type="entry name" value="Rossmann-like_a/b/a_fold"/>
</dbReference>
<evidence type="ECO:0000256" key="1">
    <source>
        <dbReference type="ARBA" id="ARBA00005187"/>
    </source>
</evidence>